<dbReference type="GO" id="GO:0016020">
    <property type="term" value="C:membrane"/>
    <property type="evidence" value="ECO:0007669"/>
    <property type="project" value="UniProtKB-SubCell"/>
</dbReference>
<evidence type="ECO:0000256" key="2">
    <source>
        <dbReference type="ARBA" id="ARBA00022692"/>
    </source>
</evidence>
<evidence type="ECO:0000256" key="3">
    <source>
        <dbReference type="ARBA" id="ARBA00022989"/>
    </source>
</evidence>
<feature type="transmembrane region" description="Helical" evidence="5">
    <location>
        <begin position="136"/>
        <end position="155"/>
    </location>
</feature>
<evidence type="ECO:0000313" key="7">
    <source>
        <dbReference type="EMBL" id="NEY73445.1"/>
    </source>
</evidence>
<evidence type="ECO:0000256" key="4">
    <source>
        <dbReference type="ARBA" id="ARBA00023136"/>
    </source>
</evidence>
<reference evidence="7 8" key="1">
    <citation type="submission" date="2020-02" db="EMBL/GenBank/DDBJ databases">
        <title>Bacillus aquiflavi sp. nov., isolated from yellow water of strong flavor Chinese baijiu in Yibin region of China.</title>
        <authorList>
            <person name="Xie J."/>
        </authorList>
    </citation>
    <scope>NUCLEOTIDE SEQUENCE [LARGE SCALE GENOMIC DNA]</scope>
    <source>
        <strain evidence="7 8">SA4</strain>
    </source>
</reference>
<accession>A0A6M0QAU9</accession>
<gene>
    <name evidence="7" type="ORF">G4D63_17050</name>
</gene>
<keyword evidence="2 5" id="KW-0812">Transmembrane</keyword>
<evidence type="ECO:0000259" key="6">
    <source>
        <dbReference type="Pfam" id="PF04932"/>
    </source>
</evidence>
<feature type="transmembrane region" description="Helical" evidence="5">
    <location>
        <begin position="372"/>
        <end position="389"/>
    </location>
</feature>
<dbReference type="InterPro" id="IPR051533">
    <property type="entry name" value="WaaL-like"/>
</dbReference>
<feature type="transmembrane region" description="Helical" evidence="5">
    <location>
        <begin position="12"/>
        <end position="31"/>
    </location>
</feature>
<protein>
    <submittedName>
        <fullName evidence="7">O-antigen ligase family protein</fullName>
    </submittedName>
</protein>
<evidence type="ECO:0000256" key="5">
    <source>
        <dbReference type="SAM" id="Phobius"/>
    </source>
</evidence>
<organism evidence="7 8">
    <name type="scientific">Bacillus mesophilus</name>
    <dbReference type="NCBI Taxonomy" id="1808955"/>
    <lineage>
        <taxon>Bacteria</taxon>
        <taxon>Bacillati</taxon>
        <taxon>Bacillota</taxon>
        <taxon>Bacilli</taxon>
        <taxon>Bacillales</taxon>
        <taxon>Bacillaceae</taxon>
        <taxon>Bacillus</taxon>
    </lineage>
</organism>
<dbReference type="AlphaFoldDB" id="A0A6M0QAU9"/>
<feature type="transmembrane region" description="Helical" evidence="5">
    <location>
        <begin position="219"/>
        <end position="236"/>
    </location>
</feature>
<dbReference type="Proteomes" id="UP000481043">
    <property type="component" value="Unassembled WGS sequence"/>
</dbReference>
<dbReference type="PANTHER" id="PTHR37422">
    <property type="entry name" value="TEICHURONIC ACID BIOSYNTHESIS PROTEIN TUAE"/>
    <property type="match status" value="1"/>
</dbReference>
<feature type="transmembrane region" description="Helical" evidence="5">
    <location>
        <begin position="340"/>
        <end position="360"/>
    </location>
</feature>
<comment type="caution">
    <text evidence="7">The sequence shown here is derived from an EMBL/GenBank/DDBJ whole genome shotgun (WGS) entry which is preliminary data.</text>
</comment>
<feature type="transmembrane region" description="Helical" evidence="5">
    <location>
        <begin position="167"/>
        <end position="190"/>
    </location>
</feature>
<feature type="transmembrane region" description="Helical" evidence="5">
    <location>
        <begin position="197"/>
        <end position="213"/>
    </location>
</feature>
<sequence length="412" mass="46235">MKKNNLLRITSFIRSFFSFEAVFILFLFAGLYKGDPFISSIIPLDLTLFFFGLSSVYCFYILGLKRNWLMDRHAGSVNGLYILFLTYMIVSLLWSPSSVYASEKVLFMSSTVFLSIFSTSVIIASSSGRIKRFLQLTFILGAWFAAQVGIVYVHSDRAGFVNVMGSSYLGTGQLISLGAIICSGYMLFYANSVVKKLTSLIVYISMLSSLLVLGGRGPLIGTFLALLVPLFYSLTIQKNQIKMKSYALTALVIIFLLISTIVYLILTNQPLITLSRLMSFFEGEDVTSAGVRSSYYWDSIVYWMKQPIFGNGIGSWPILHEGEDIRNYPHNIFLEVASELGLIGLILLSMLLILSTRHLFSIQKVNENKVNLMMIMMFVSSFFNVLVSGDLPDNRLFFAMLGLLCCMNRKAV</sequence>
<dbReference type="EMBL" id="JAAIWM010000007">
    <property type="protein sequence ID" value="NEY73445.1"/>
    <property type="molecule type" value="Genomic_DNA"/>
</dbReference>
<keyword evidence="8" id="KW-1185">Reference proteome</keyword>
<evidence type="ECO:0000256" key="1">
    <source>
        <dbReference type="ARBA" id="ARBA00004141"/>
    </source>
</evidence>
<dbReference type="RefSeq" id="WP_163180997.1">
    <property type="nucleotide sequence ID" value="NZ_JAAIWM010000007.1"/>
</dbReference>
<feature type="transmembrane region" description="Helical" evidence="5">
    <location>
        <begin position="248"/>
        <end position="266"/>
    </location>
</feature>
<dbReference type="Pfam" id="PF04932">
    <property type="entry name" value="Wzy_C"/>
    <property type="match status" value="1"/>
</dbReference>
<feature type="transmembrane region" description="Helical" evidence="5">
    <location>
        <begin position="37"/>
        <end position="62"/>
    </location>
</feature>
<name>A0A6M0QAU9_9BACI</name>
<proteinExistence type="predicted"/>
<dbReference type="PANTHER" id="PTHR37422:SF17">
    <property type="entry name" value="O-ANTIGEN LIGASE"/>
    <property type="match status" value="1"/>
</dbReference>
<comment type="subcellular location">
    <subcellularLocation>
        <location evidence="1">Membrane</location>
        <topology evidence="1">Multi-pass membrane protein</topology>
    </subcellularLocation>
</comment>
<keyword evidence="7" id="KW-0436">Ligase</keyword>
<feature type="transmembrane region" description="Helical" evidence="5">
    <location>
        <begin position="106"/>
        <end position="124"/>
    </location>
</feature>
<feature type="transmembrane region" description="Helical" evidence="5">
    <location>
        <begin position="74"/>
        <end position="94"/>
    </location>
</feature>
<evidence type="ECO:0000313" key="8">
    <source>
        <dbReference type="Proteomes" id="UP000481043"/>
    </source>
</evidence>
<dbReference type="GO" id="GO:0016874">
    <property type="term" value="F:ligase activity"/>
    <property type="evidence" value="ECO:0007669"/>
    <property type="project" value="UniProtKB-KW"/>
</dbReference>
<keyword evidence="3 5" id="KW-1133">Transmembrane helix</keyword>
<keyword evidence="4 5" id="KW-0472">Membrane</keyword>
<feature type="domain" description="O-antigen ligase-related" evidence="6">
    <location>
        <begin position="203"/>
        <end position="348"/>
    </location>
</feature>
<dbReference type="InterPro" id="IPR007016">
    <property type="entry name" value="O-antigen_ligase-rel_domated"/>
</dbReference>